<dbReference type="InterPro" id="IPR015904">
    <property type="entry name" value="Sulphide_quinone_reductase"/>
</dbReference>
<name>A0A915JB54_ROMCU</name>
<dbReference type="AlphaFoldDB" id="A0A915JB54"/>
<organism evidence="1 2">
    <name type="scientific">Romanomermis culicivorax</name>
    <name type="common">Nematode worm</name>
    <dbReference type="NCBI Taxonomy" id="13658"/>
    <lineage>
        <taxon>Eukaryota</taxon>
        <taxon>Metazoa</taxon>
        <taxon>Ecdysozoa</taxon>
        <taxon>Nematoda</taxon>
        <taxon>Enoplea</taxon>
        <taxon>Dorylaimia</taxon>
        <taxon>Mermithida</taxon>
        <taxon>Mermithoidea</taxon>
        <taxon>Mermithidae</taxon>
        <taxon>Romanomermis</taxon>
    </lineage>
</organism>
<sequence>VESGVLQTNVVEFLEGHPLTSKFNGYASCPLVTGYGKGIMPKFDYSMTPWETFLFLDQLKERRLFYFIKADLLPILYWRGLVR</sequence>
<evidence type="ECO:0000313" key="1">
    <source>
        <dbReference type="Proteomes" id="UP000887565"/>
    </source>
</evidence>
<accession>A0A915JB54</accession>
<dbReference type="OMA" id="QYDGYSS"/>
<dbReference type="GO" id="GO:0005739">
    <property type="term" value="C:mitochondrion"/>
    <property type="evidence" value="ECO:0007669"/>
    <property type="project" value="TreeGrafter"/>
</dbReference>
<reference evidence="2" key="1">
    <citation type="submission" date="2022-11" db="UniProtKB">
        <authorList>
            <consortium name="WormBaseParasite"/>
        </authorList>
    </citation>
    <scope>IDENTIFICATION</scope>
</reference>
<dbReference type="PANTHER" id="PTHR10632:SF2">
    <property type="entry name" value="SULFIDE:QUINONE OXIDOREDUCTASE, MITOCHONDRIAL"/>
    <property type="match status" value="1"/>
</dbReference>
<dbReference type="GO" id="GO:0071949">
    <property type="term" value="F:FAD binding"/>
    <property type="evidence" value="ECO:0007669"/>
    <property type="project" value="TreeGrafter"/>
</dbReference>
<dbReference type="GO" id="GO:0070221">
    <property type="term" value="P:sulfide oxidation, using sulfide:quinone oxidoreductase"/>
    <property type="evidence" value="ECO:0007669"/>
    <property type="project" value="TreeGrafter"/>
</dbReference>
<proteinExistence type="predicted"/>
<dbReference type="WBParaSite" id="nRc.2.0.1.t23387-RA">
    <property type="protein sequence ID" value="nRc.2.0.1.t23387-RA"/>
    <property type="gene ID" value="nRc.2.0.1.g23387"/>
</dbReference>
<keyword evidence="1" id="KW-1185">Reference proteome</keyword>
<protein>
    <submittedName>
        <fullName evidence="2">Uncharacterized protein</fullName>
    </submittedName>
</protein>
<evidence type="ECO:0000313" key="2">
    <source>
        <dbReference type="WBParaSite" id="nRc.2.0.1.t23387-RA"/>
    </source>
</evidence>
<dbReference type="Proteomes" id="UP000887565">
    <property type="component" value="Unplaced"/>
</dbReference>
<dbReference type="GO" id="GO:0070224">
    <property type="term" value="F:sulfide:quinone oxidoreductase activity"/>
    <property type="evidence" value="ECO:0007669"/>
    <property type="project" value="TreeGrafter"/>
</dbReference>
<dbReference type="PANTHER" id="PTHR10632">
    <property type="entry name" value="SULFIDE:QUINONE OXIDOREDUCTASE"/>
    <property type="match status" value="1"/>
</dbReference>